<feature type="transmembrane region" description="Helical" evidence="5">
    <location>
        <begin position="266"/>
        <end position="287"/>
    </location>
</feature>
<protein>
    <submittedName>
        <fullName evidence="8">FMRFamide receptor-like</fullName>
    </submittedName>
</protein>
<feature type="transmembrane region" description="Helical" evidence="5">
    <location>
        <begin position="299"/>
        <end position="322"/>
    </location>
</feature>
<feature type="transmembrane region" description="Helical" evidence="5">
    <location>
        <begin position="206"/>
        <end position="230"/>
    </location>
</feature>
<evidence type="ECO:0000256" key="4">
    <source>
        <dbReference type="ARBA" id="ARBA00023136"/>
    </source>
</evidence>
<keyword evidence="4 5" id="KW-0472">Membrane</keyword>
<dbReference type="GeneID" id="106164274"/>
<evidence type="ECO:0000256" key="5">
    <source>
        <dbReference type="SAM" id="Phobius"/>
    </source>
</evidence>
<evidence type="ECO:0000256" key="3">
    <source>
        <dbReference type="ARBA" id="ARBA00022989"/>
    </source>
</evidence>
<dbReference type="PRINTS" id="PR00237">
    <property type="entry name" value="GPCRRHODOPSN"/>
</dbReference>
<dbReference type="AlphaFoldDB" id="A0A1S3IHA8"/>
<dbReference type="Proteomes" id="UP000085678">
    <property type="component" value="Unplaced"/>
</dbReference>
<dbReference type="SUPFAM" id="SSF81321">
    <property type="entry name" value="Family A G protein-coupled receptor-like"/>
    <property type="match status" value="1"/>
</dbReference>
<comment type="subcellular location">
    <subcellularLocation>
        <location evidence="1">Membrane</location>
    </subcellularLocation>
</comment>
<feature type="transmembrane region" description="Helical" evidence="5">
    <location>
        <begin position="102"/>
        <end position="126"/>
    </location>
</feature>
<name>A0A1S3IHA8_LINAN</name>
<sequence length="378" mass="43081">MGNFSTDPYRTLNIYPESLNFYTFLVGGVIGSIICLVGIIFNTTSILVFARMEVQSGTSFLLICLAVNDNAMLLCQFIMYNIPSLYPYTGWFESYFHSIQGYYKYVWGLNFIPGTIVIYLAVFVTLERHNVVCSDHLDAGPQQAPSKWYLPVFALVVLGTIFNLPKFLDTDFQGHRLCGDPNASTTVYCFMVPTMKQSPSWRLYQILYRFALYVIFLLFVPVSVVVILNVKILRRLRERSSAFSNARRNGRASAVRNLNQNELTKIVVIIVALMSLTQFFTSVAQFMHTFTEPTEANPYTFPLLSDVVMLNSAVNFFIYGLFGSKFREHLKEMVCFCRVRSTCWRNSNPRPATNGERNVNVGMRIQSVTIDNRAFSGD</sequence>
<feature type="transmembrane region" description="Helical" evidence="5">
    <location>
        <begin position="20"/>
        <end position="48"/>
    </location>
</feature>
<dbReference type="RefSeq" id="XP_013397597.1">
    <property type="nucleotide sequence ID" value="XM_013542143.1"/>
</dbReference>
<dbReference type="InParanoid" id="A0A1S3IHA8"/>
<dbReference type="InterPro" id="IPR052954">
    <property type="entry name" value="GPCR-Ligand_Int"/>
</dbReference>
<proteinExistence type="predicted"/>
<dbReference type="CDD" id="cd14978">
    <property type="entry name" value="7tmA_FMRFamide_R-like"/>
    <property type="match status" value="1"/>
</dbReference>
<dbReference type="InterPro" id="IPR017452">
    <property type="entry name" value="GPCR_Rhodpsn_7TM"/>
</dbReference>
<organism evidence="7 8">
    <name type="scientific">Lingula anatina</name>
    <name type="common">Brachiopod</name>
    <name type="synonym">Lingula unguis</name>
    <dbReference type="NCBI Taxonomy" id="7574"/>
    <lineage>
        <taxon>Eukaryota</taxon>
        <taxon>Metazoa</taxon>
        <taxon>Spiralia</taxon>
        <taxon>Lophotrochozoa</taxon>
        <taxon>Brachiopoda</taxon>
        <taxon>Linguliformea</taxon>
        <taxon>Lingulata</taxon>
        <taxon>Lingulida</taxon>
        <taxon>Linguloidea</taxon>
        <taxon>Lingulidae</taxon>
        <taxon>Lingula</taxon>
    </lineage>
</organism>
<evidence type="ECO:0000256" key="2">
    <source>
        <dbReference type="ARBA" id="ARBA00022692"/>
    </source>
</evidence>
<keyword evidence="2 5" id="KW-0812">Transmembrane</keyword>
<evidence type="ECO:0000313" key="8">
    <source>
        <dbReference type="RefSeq" id="XP_013397597.1"/>
    </source>
</evidence>
<evidence type="ECO:0000313" key="7">
    <source>
        <dbReference type="Proteomes" id="UP000085678"/>
    </source>
</evidence>
<dbReference type="InterPro" id="IPR000276">
    <property type="entry name" value="GPCR_Rhodpsn"/>
</dbReference>
<feature type="domain" description="G-protein coupled receptors family 1 profile" evidence="6">
    <location>
        <begin position="41"/>
        <end position="319"/>
    </location>
</feature>
<feature type="transmembrane region" description="Helical" evidence="5">
    <location>
        <begin position="60"/>
        <end position="82"/>
    </location>
</feature>
<dbReference type="Gene3D" id="1.20.1070.10">
    <property type="entry name" value="Rhodopsin 7-helix transmembrane proteins"/>
    <property type="match status" value="1"/>
</dbReference>
<keyword evidence="7" id="KW-1185">Reference proteome</keyword>
<dbReference type="PANTHER" id="PTHR46641">
    <property type="entry name" value="FMRFAMIDE RECEPTOR-RELATED"/>
    <property type="match status" value="1"/>
</dbReference>
<dbReference type="OrthoDB" id="10011262at2759"/>
<dbReference type="GO" id="GO:0016020">
    <property type="term" value="C:membrane"/>
    <property type="evidence" value="ECO:0007669"/>
    <property type="project" value="UniProtKB-SubCell"/>
</dbReference>
<feature type="transmembrane region" description="Helical" evidence="5">
    <location>
        <begin position="147"/>
        <end position="164"/>
    </location>
</feature>
<evidence type="ECO:0000256" key="1">
    <source>
        <dbReference type="ARBA" id="ARBA00004370"/>
    </source>
</evidence>
<dbReference type="Pfam" id="PF00001">
    <property type="entry name" value="7tm_1"/>
    <property type="match status" value="1"/>
</dbReference>
<keyword evidence="3 5" id="KW-1133">Transmembrane helix</keyword>
<dbReference type="PANTHER" id="PTHR46641:SF2">
    <property type="entry name" value="FMRFAMIDE RECEPTOR"/>
    <property type="match status" value="1"/>
</dbReference>
<dbReference type="GO" id="GO:0004930">
    <property type="term" value="F:G protein-coupled receptor activity"/>
    <property type="evidence" value="ECO:0007669"/>
    <property type="project" value="InterPro"/>
</dbReference>
<gene>
    <name evidence="8" type="primary">LOC106164274</name>
</gene>
<dbReference type="PROSITE" id="PS50262">
    <property type="entry name" value="G_PROTEIN_RECEP_F1_2"/>
    <property type="match status" value="1"/>
</dbReference>
<accession>A0A1S3IHA8</accession>
<reference evidence="8" key="1">
    <citation type="submission" date="2025-08" db="UniProtKB">
        <authorList>
            <consortium name="RefSeq"/>
        </authorList>
    </citation>
    <scope>IDENTIFICATION</scope>
    <source>
        <tissue evidence="8">Gonads</tissue>
    </source>
</reference>
<evidence type="ECO:0000259" key="6">
    <source>
        <dbReference type="PROSITE" id="PS50262"/>
    </source>
</evidence>
<dbReference type="KEGG" id="lak:106164274"/>